<sequence>MCANLYDHFGDFDYFYVFSQLGVLALSMPHLYGCKIYIRHRPCVTPKRFLYLLCSYWFPTFRYVVAILTNYIHCLLQFLVMRCNWTEIVMIS</sequence>
<evidence type="ECO:0000256" key="1">
    <source>
        <dbReference type="SAM" id="Phobius"/>
    </source>
</evidence>
<evidence type="ECO:0000313" key="2">
    <source>
        <dbReference type="EMBL" id="OCL12318.1"/>
    </source>
</evidence>
<evidence type="ECO:0000313" key="3">
    <source>
        <dbReference type="Proteomes" id="UP000250140"/>
    </source>
</evidence>
<protein>
    <submittedName>
        <fullName evidence="2">Uncharacterized protein</fullName>
    </submittedName>
</protein>
<name>A0A8E2JWQ2_9PEZI</name>
<keyword evidence="1" id="KW-0472">Membrane</keyword>
<dbReference type="EMBL" id="KV748890">
    <property type="protein sequence ID" value="OCL12318.1"/>
    <property type="molecule type" value="Genomic_DNA"/>
</dbReference>
<dbReference type="AlphaFoldDB" id="A0A8E2JWQ2"/>
<gene>
    <name evidence="2" type="ORF">AOQ84DRAFT_158388</name>
</gene>
<feature type="transmembrane region" description="Helical" evidence="1">
    <location>
        <begin position="14"/>
        <end position="38"/>
    </location>
</feature>
<proteinExistence type="predicted"/>
<feature type="transmembrane region" description="Helical" evidence="1">
    <location>
        <begin position="50"/>
        <end position="72"/>
    </location>
</feature>
<keyword evidence="1" id="KW-0812">Transmembrane</keyword>
<organism evidence="2 3">
    <name type="scientific">Glonium stellatum</name>
    <dbReference type="NCBI Taxonomy" id="574774"/>
    <lineage>
        <taxon>Eukaryota</taxon>
        <taxon>Fungi</taxon>
        <taxon>Dikarya</taxon>
        <taxon>Ascomycota</taxon>
        <taxon>Pezizomycotina</taxon>
        <taxon>Dothideomycetes</taxon>
        <taxon>Pleosporomycetidae</taxon>
        <taxon>Gloniales</taxon>
        <taxon>Gloniaceae</taxon>
        <taxon>Glonium</taxon>
    </lineage>
</organism>
<keyword evidence="1" id="KW-1133">Transmembrane helix</keyword>
<keyword evidence="3" id="KW-1185">Reference proteome</keyword>
<reference evidence="2 3" key="1">
    <citation type="journal article" date="2016" name="Nat. Commun.">
        <title>Ectomycorrhizal ecology is imprinted in the genome of the dominant symbiotic fungus Cenococcum geophilum.</title>
        <authorList>
            <consortium name="DOE Joint Genome Institute"/>
            <person name="Peter M."/>
            <person name="Kohler A."/>
            <person name="Ohm R.A."/>
            <person name="Kuo A."/>
            <person name="Krutzmann J."/>
            <person name="Morin E."/>
            <person name="Arend M."/>
            <person name="Barry K.W."/>
            <person name="Binder M."/>
            <person name="Choi C."/>
            <person name="Clum A."/>
            <person name="Copeland A."/>
            <person name="Grisel N."/>
            <person name="Haridas S."/>
            <person name="Kipfer T."/>
            <person name="LaButti K."/>
            <person name="Lindquist E."/>
            <person name="Lipzen A."/>
            <person name="Maire R."/>
            <person name="Meier B."/>
            <person name="Mihaltcheva S."/>
            <person name="Molinier V."/>
            <person name="Murat C."/>
            <person name="Poggeler S."/>
            <person name="Quandt C.A."/>
            <person name="Sperisen C."/>
            <person name="Tritt A."/>
            <person name="Tisserant E."/>
            <person name="Crous P.W."/>
            <person name="Henrissat B."/>
            <person name="Nehls U."/>
            <person name="Egli S."/>
            <person name="Spatafora J.W."/>
            <person name="Grigoriev I.V."/>
            <person name="Martin F.M."/>
        </authorList>
    </citation>
    <scope>NUCLEOTIDE SEQUENCE [LARGE SCALE GENOMIC DNA]</scope>
    <source>
        <strain evidence="2 3">CBS 207.34</strain>
    </source>
</reference>
<accession>A0A8E2JWQ2</accession>
<dbReference type="Proteomes" id="UP000250140">
    <property type="component" value="Unassembled WGS sequence"/>
</dbReference>